<evidence type="ECO:0000313" key="5">
    <source>
        <dbReference type="EMBL" id="CAF3525747.1"/>
    </source>
</evidence>
<evidence type="ECO:0000259" key="3">
    <source>
        <dbReference type="PROSITE" id="PS50222"/>
    </source>
</evidence>
<accession>A0A813P6Y8</accession>
<evidence type="ECO:0000256" key="2">
    <source>
        <dbReference type="SAM" id="MobiDB-lite"/>
    </source>
</evidence>
<dbReference type="EMBL" id="CAJNOQ010000048">
    <property type="protein sequence ID" value="CAF0746817.1"/>
    <property type="molecule type" value="Genomic_DNA"/>
</dbReference>
<dbReference type="AlphaFoldDB" id="A0A813P6Y8"/>
<dbReference type="OrthoDB" id="2096280at2759"/>
<keyword evidence="6" id="KW-1185">Reference proteome</keyword>
<dbReference type="InterPro" id="IPR002048">
    <property type="entry name" value="EF_hand_dom"/>
</dbReference>
<dbReference type="Pfam" id="PF13499">
    <property type="entry name" value="EF-hand_7"/>
    <property type="match status" value="1"/>
</dbReference>
<feature type="domain" description="EF-hand" evidence="3">
    <location>
        <begin position="311"/>
        <end position="339"/>
    </location>
</feature>
<dbReference type="GO" id="GO:0005509">
    <property type="term" value="F:calcium ion binding"/>
    <property type="evidence" value="ECO:0007669"/>
    <property type="project" value="InterPro"/>
</dbReference>
<dbReference type="InterPro" id="IPR011992">
    <property type="entry name" value="EF-hand-dom_pair"/>
</dbReference>
<comment type="caution">
    <text evidence="4">The sequence shown here is derived from an EMBL/GenBank/DDBJ whole genome shotgun (WGS) entry which is preliminary data.</text>
</comment>
<evidence type="ECO:0000313" key="6">
    <source>
        <dbReference type="Proteomes" id="UP000663829"/>
    </source>
</evidence>
<dbReference type="PROSITE" id="PS50222">
    <property type="entry name" value="EF_HAND_2"/>
    <property type="match status" value="2"/>
</dbReference>
<dbReference type="Gene3D" id="1.10.238.10">
    <property type="entry name" value="EF-hand"/>
    <property type="match status" value="1"/>
</dbReference>
<sequence length="579" mass="66858">MANAQETKKILTHDQLWDVLVDLPSEFSTPSNVQRFRNYTSPDVSNQRTHPGRANDPNRREMTHGVKLIESEHSGTLINPKKKTNYEQRQFNANELVYERNRTKLKQDQALPKTIDKYETTFGIKTISGERVGDIVNPKISQPLIEYDYEQPRGMYLLSHKSFEPGEQLNRNYISGDVIRQQTFGLPTPVYKDGRFARASLNWIDKSKSVPIISQTVHEYDESRSDDSNIRMKRFLEQTHLDPNHRFGLMTSTDRLSAGEVIHQRPQLQEQIVYPNHNISTMFDDKELTAIAKVRAHLCSLNMHTFKTQLQAFQFYDENQDGYISQRELSSTIEKNFNLNLNESVISAVMRYCDFDHDGQLNFLEFSNFLCYRVAHASGLEKLIENNLDVKKQINNASLHEKLVTVLKDSYGRNLLFLTDIEEKTGKYYVRKLVTQMDEMVPDGWKTSYDKINEAPFRSEPQVKRVYGLPSIDNNQHDYSISKNRNKHQLGANTIVGSLLSPSIWSERGLTENDLLKPKTMEEIRDIFAAAQIPVSSDDFVYAWTKASEENSGHVSFATFKDALDLKNRKLGNYQLVYT</sequence>
<feature type="domain" description="EF-hand" evidence="3">
    <location>
        <begin position="341"/>
        <end position="376"/>
    </location>
</feature>
<proteinExistence type="predicted"/>
<protein>
    <recommendedName>
        <fullName evidence="3">EF-hand domain-containing protein</fullName>
    </recommendedName>
</protein>
<keyword evidence="1" id="KW-0106">Calcium</keyword>
<evidence type="ECO:0000256" key="1">
    <source>
        <dbReference type="ARBA" id="ARBA00022837"/>
    </source>
</evidence>
<dbReference type="Proteomes" id="UP000663829">
    <property type="component" value="Unassembled WGS sequence"/>
</dbReference>
<gene>
    <name evidence="4" type="ORF">GPM918_LOCUS590</name>
    <name evidence="5" type="ORF">SRO942_LOCUS591</name>
</gene>
<dbReference type="EMBL" id="CAJOBC010000048">
    <property type="protein sequence ID" value="CAF3525747.1"/>
    <property type="molecule type" value="Genomic_DNA"/>
</dbReference>
<dbReference type="SUPFAM" id="SSF47473">
    <property type="entry name" value="EF-hand"/>
    <property type="match status" value="1"/>
</dbReference>
<organism evidence="4 6">
    <name type="scientific">Didymodactylos carnosus</name>
    <dbReference type="NCBI Taxonomy" id="1234261"/>
    <lineage>
        <taxon>Eukaryota</taxon>
        <taxon>Metazoa</taxon>
        <taxon>Spiralia</taxon>
        <taxon>Gnathifera</taxon>
        <taxon>Rotifera</taxon>
        <taxon>Eurotatoria</taxon>
        <taxon>Bdelloidea</taxon>
        <taxon>Philodinida</taxon>
        <taxon>Philodinidae</taxon>
        <taxon>Didymodactylos</taxon>
    </lineage>
</organism>
<reference evidence="4" key="1">
    <citation type="submission" date="2021-02" db="EMBL/GenBank/DDBJ databases">
        <authorList>
            <person name="Nowell W R."/>
        </authorList>
    </citation>
    <scope>NUCLEOTIDE SEQUENCE</scope>
</reference>
<name>A0A813P6Y8_9BILA</name>
<dbReference type="CDD" id="cd00051">
    <property type="entry name" value="EFh"/>
    <property type="match status" value="1"/>
</dbReference>
<feature type="region of interest" description="Disordered" evidence="2">
    <location>
        <begin position="30"/>
        <end position="60"/>
    </location>
</feature>
<dbReference type="InterPro" id="IPR057428">
    <property type="entry name" value="EFHB_EF-hand_C"/>
</dbReference>
<dbReference type="PROSITE" id="PS00018">
    <property type="entry name" value="EF_HAND_1"/>
    <property type="match status" value="2"/>
</dbReference>
<dbReference type="InterPro" id="IPR018247">
    <property type="entry name" value="EF_Hand_1_Ca_BS"/>
</dbReference>
<evidence type="ECO:0000313" key="4">
    <source>
        <dbReference type="EMBL" id="CAF0746817.1"/>
    </source>
</evidence>
<dbReference type="Proteomes" id="UP000681722">
    <property type="component" value="Unassembled WGS sequence"/>
</dbReference>
<dbReference type="Pfam" id="PF25325">
    <property type="entry name" value="EF-hand_EFHB_C"/>
    <property type="match status" value="1"/>
</dbReference>
<feature type="compositionally biased region" description="Polar residues" evidence="2">
    <location>
        <begin position="30"/>
        <end position="49"/>
    </location>
</feature>